<proteinExistence type="inferred from homology"/>
<dbReference type="CDD" id="cd08648">
    <property type="entry name" value="FMT_core_Formyl-FH4-Hydrolase_C"/>
    <property type="match status" value="1"/>
</dbReference>
<evidence type="ECO:0000313" key="6">
    <source>
        <dbReference type="EMBL" id="MFC0595880.1"/>
    </source>
</evidence>
<dbReference type="Gene3D" id="3.30.70.260">
    <property type="match status" value="1"/>
</dbReference>
<dbReference type="PANTHER" id="PTHR42706">
    <property type="entry name" value="FORMYLTETRAHYDROFOLATE DEFORMYLASE"/>
    <property type="match status" value="1"/>
</dbReference>
<dbReference type="RefSeq" id="WP_188848069.1">
    <property type="nucleotide sequence ID" value="NZ_BMPJ01000031.1"/>
</dbReference>
<sequence length="285" mass="32890">MEEARLLVTCPDRPGIVAAVSGFLYAHGANITDLQQHSTDPEGGTFFMRVAFTASHLDLARPALERAFQDVVADRFQMQWRLAYASERKRTAILVSKPAHALLELLWRYRMGELPMDLRLVISNHPGHREEVERFGIPYHHVPVEKDRKEEAEERILALLEEEGVELVILARYMQILSPRFVARYPMRIINIHHSFLPAFAGADPYRQAYERGVKLIGATAHYVTEELDAGPIIEQDVVRVSHRHSVREMKRLGRELERTVLARAVRWHLEDRILVHENRTVVFV</sequence>
<reference evidence="6 7" key="1">
    <citation type="submission" date="2024-09" db="EMBL/GenBank/DDBJ databases">
        <authorList>
            <person name="Sun Q."/>
            <person name="Mori K."/>
        </authorList>
    </citation>
    <scope>NUCLEOTIDE SEQUENCE [LARGE SCALE GENOMIC DNA]</scope>
    <source>
        <strain evidence="6 7">NCAIM B.02340</strain>
    </source>
</reference>
<dbReference type="NCBIfam" id="TIGR00655">
    <property type="entry name" value="PurU"/>
    <property type="match status" value="1"/>
</dbReference>
<accession>A0ABV6Q197</accession>
<evidence type="ECO:0000256" key="1">
    <source>
        <dbReference type="ARBA" id="ARBA00022563"/>
    </source>
</evidence>
<dbReference type="SUPFAM" id="SSF55021">
    <property type="entry name" value="ACT-like"/>
    <property type="match status" value="1"/>
</dbReference>
<dbReference type="PANTHER" id="PTHR42706:SF1">
    <property type="entry name" value="FORMYLTETRAHYDROFOLATE DEFORMYLASE 2, MITOCHONDRIAL"/>
    <property type="match status" value="1"/>
</dbReference>
<keyword evidence="7" id="KW-1185">Reference proteome</keyword>
<dbReference type="Pfam" id="PF00551">
    <property type="entry name" value="Formyl_trans_N"/>
    <property type="match status" value="1"/>
</dbReference>
<dbReference type="PROSITE" id="PS51671">
    <property type="entry name" value="ACT"/>
    <property type="match status" value="1"/>
</dbReference>
<feature type="active site" evidence="3">
    <location>
        <position position="229"/>
    </location>
</feature>
<feature type="domain" description="ACT" evidence="5">
    <location>
        <begin position="5"/>
        <end position="78"/>
    </location>
</feature>
<keyword evidence="1 3" id="KW-0554">One-carbon metabolism</keyword>
<comment type="function">
    <text evidence="3">Catalyzes the hydrolysis of 10-formyltetrahydrofolate (formyl-FH4) to formate and tetrahydrofolate (FH4).</text>
</comment>
<dbReference type="InterPro" id="IPR041729">
    <property type="entry name" value="Formyl-FH4-Hydrolase_C"/>
</dbReference>
<keyword evidence="3" id="KW-0658">Purine biosynthesis</keyword>
<gene>
    <name evidence="3 6" type="primary">purU</name>
    <name evidence="6" type="ORF">ACFFFP_06835</name>
</gene>
<dbReference type="InterPro" id="IPR044074">
    <property type="entry name" value="PurU_ACT"/>
</dbReference>
<dbReference type="PIRSF" id="PIRSF036480">
    <property type="entry name" value="FormyFH4_hydr"/>
    <property type="match status" value="1"/>
</dbReference>
<evidence type="ECO:0000259" key="5">
    <source>
        <dbReference type="PROSITE" id="PS51671"/>
    </source>
</evidence>
<comment type="pathway">
    <text evidence="3">Purine metabolism; IMP biosynthesis via de novo pathway; formate from 10-formyl-5,6,7,8-tetrahydrofolate: step 1/1.</text>
</comment>
<dbReference type="HAMAP" id="MF_01927">
    <property type="entry name" value="PurU"/>
    <property type="match status" value="1"/>
</dbReference>
<protein>
    <recommendedName>
        <fullName evidence="3 4">Formyltetrahydrofolate deformylase</fullName>
        <ecNumber evidence="3 4">3.5.1.10</ecNumber>
    </recommendedName>
    <alternativeName>
        <fullName evidence="3">Formyl-FH(4) hydrolase</fullName>
    </alternativeName>
</protein>
<dbReference type="PRINTS" id="PR01575">
    <property type="entry name" value="FFH4HYDRLASE"/>
</dbReference>
<dbReference type="Gene3D" id="3.40.50.170">
    <property type="entry name" value="Formyl transferase, N-terminal domain"/>
    <property type="match status" value="1"/>
</dbReference>
<comment type="caution">
    <text evidence="6">The sequence shown here is derived from an EMBL/GenBank/DDBJ whole genome shotgun (WGS) entry which is preliminary data.</text>
</comment>
<keyword evidence="2 3" id="KW-0378">Hydrolase</keyword>
<dbReference type="NCBIfam" id="NF004684">
    <property type="entry name" value="PRK06027.1"/>
    <property type="match status" value="1"/>
</dbReference>
<evidence type="ECO:0000256" key="2">
    <source>
        <dbReference type="ARBA" id="ARBA00022801"/>
    </source>
</evidence>
<dbReference type="InterPro" id="IPR004810">
    <property type="entry name" value="PurU"/>
</dbReference>
<dbReference type="EMBL" id="JBHLTW010000030">
    <property type="protein sequence ID" value="MFC0595880.1"/>
    <property type="molecule type" value="Genomic_DNA"/>
</dbReference>
<evidence type="ECO:0000256" key="3">
    <source>
        <dbReference type="HAMAP-Rule" id="MF_01927"/>
    </source>
</evidence>
<dbReference type="EC" id="3.5.1.10" evidence="3 4"/>
<dbReference type="SUPFAM" id="SSF53328">
    <property type="entry name" value="Formyltransferase"/>
    <property type="match status" value="1"/>
</dbReference>
<comment type="catalytic activity">
    <reaction evidence="3">
        <text>(6R)-10-formyltetrahydrofolate + H2O = (6S)-5,6,7,8-tetrahydrofolate + formate + H(+)</text>
        <dbReference type="Rhea" id="RHEA:19833"/>
        <dbReference type="ChEBI" id="CHEBI:15377"/>
        <dbReference type="ChEBI" id="CHEBI:15378"/>
        <dbReference type="ChEBI" id="CHEBI:15740"/>
        <dbReference type="ChEBI" id="CHEBI:57453"/>
        <dbReference type="ChEBI" id="CHEBI:195366"/>
        <dbReference type="EC" id="3.5.1.10"/>
    </reaction>
</comment>
<dbReference type="InterPro" id="IPR036477">
    <property type="entry name" value="Formyl_transf_N_sf"/>
</dbReference>
<dbReference type="GO" id="GO:0008864">
    <property type="term" value="F:formyltetrahydrofolate deformylase activity"/>
    <property type="evidence" value="ECO:0007669"/>
    <property type="project" value="UniProtKB-EC"/>
</dbReference>
<evidence type="ECO:0000256" key="4">
    <source>
        <dbReference type="NCBIfam" id="TIGR00655"/>
    </source>
</evidence>
<evidence type="ECO:0000313" key="7">
    <source>
        <dbReference type="Proteomes" id="UP001589830"/>
    </source>
</evidence>
<dbReference type="InterPro" id="IPR002912">
    <property type="entry name" value="ACT_dom"/>
</dbReference>
<name>A0ABV6Q197_9DEIN</name>
<comment type="similarity">
    <text evidence="3">Belongs to the PurU family.</text>
</comment>
<dbReference type="Proteomes" id="UP001589830">
    <property type="component" value="Unassembled WGS sequence"/>
</dbReference>
<organism evidence="6 7">
    <name type="scientific">Thermus composti</name>
    <dbReference type="NCBI Taxonomy" id="532059"/>
    <lineage>
        <taxon>Bacteria</taxon>
        <taxon>Thermotogati</taxon>
        <taxon>Deinococcota</taxon>
        <taxon>Deinococci</taxon>
        <taxon>Thermales</taxon>
        <taxon>Thermaceae</taxon>
        <taxon>Thermus</taxon>
    </lineage>
</organism>
<dbReference type="InterPro" id="IPR045865">
    <property type="entry name" value="ACT-like_dom_sf"/>
</dbReference>
<dbReference type="CDD" id="cd04875">
    <property type="entry name" value="ACT_F4HF-DF"/>
    <property type="match status" value="1"/>
</dbReference>
<dbReference type="Pfam" id="PF01842">
    <property type="entry name" value="ACT"/>
    <property type="match status" value="1"/>
</dbReference>
<dbReference type="InterPro" id="IPR002376">
    <property type="entry name" value="Formyl_transf_N"/>
</dbReference>